<dbReference type="SUPFAM" id="SSF55486">
    <property type="entry name" value="Metalloproteases ('zincins'), catalytic domain"/>
    <property type="match status" value="1"/>
</dbReference>
<name>A0A1G2PE16_9BACT</name>
<dbReference type="InterPro" id="IPR020549">
    <property type="entry name" value="YbeY_CS"/>
</dbReference>
<dbReference type="EMBL" id="MHSR01000013">
    <property type="protein sequence ID" value="OHA46575.1"/>
    <property type="molecule type" value="Genomic_DNA"/>
</dbReference>
<evidence type="ECO:0000256" key="4">
    <source>
        <dbReference type="ARBA" id="ARBA00022723"/>
    </source>
</evidence>
<gene>
    <name evidence="8" type="ORF">A2828_01560</name>
</gene>
<keyword evidence="7" id="KW-0862">Zinc</keyword>
<evidence type="ECO:0000256" key="6">
    <source>
        <dbReference type="ARBA" id="ARBA00022801"/>
    </source>
</evidence>
<keyword evidence="3" id="KW-0540">Nuclease</keyword>
<evidence type="ECO:0000313" key="8">
    <source>
        <dbReference type="EMBL" id="OHA46575.1"/>
    </source>
</evidence>
<dbReference type="GO" id="GO:0004519">
    <property type="term" value="F:endonuclease activity"/>
    <property type="evidence" value="ECO:0007669"/>
    <property type="project" value="UniProtKB-KW"/>
</dbReference>
<accession>A0A1G2PE16</accession>
<protein>
    <submittedName>
        <fullName evidence="8">rRNA maturation RNase YbeY</fullName>
    </submittedName>
</protein>
<comment type="similarity">
    <text evidence="2">Belongs to the endoribonuclease YbeY family.</text>
</comment>
<evidence type="ECO:0000313" key="9">
    <source>
        <dbReference type="Proteomes" id="UP000178869"/>
    </source>
</evidence>
<dbReference type="Proteomes" id="UP000178869">
    <property type="component" value="Unassembled WGS sequence"/>
</dbReference>
<sequence>MIKSGRKTALQMKHDVVFKSFLKTDLGEKFIKKVVNKTLFFVASSKPSSVAVICTTQKQMESLARRYKKGYGKAEGRHALNVLSFNLSDGAKGSGPIGDIFIGVSTAKEEASAWDMSFKEYVALLIIHGILHLAGFEHEKDKKNRQKMEAMEEKILQSVFPTIKFKYYI</sequence>
<evidence type="ECO:0000256" key="1">
    <source>
        <dbReference type="ARBA" id="ARBA00001947"/>
    </source>
</evidence>
<dbReference type="GO" id="GO:0006364">
    <property type="term" value="P:rRNA processing"/>
    <property type="evidence" value="ECO:0007669"/>
    <property type="project" value="InterPro"/>
</dbReference>
<dbReference type="PANTHER" id="PTHR46986">
    <property type="entry name" value="ENDORIBONUCLEASE YBEY, CHLOROPLASTIC"/>
    <property type="match status" value="1"/>
</dbReference>
<dbReference type="InterPro" id="IPR023091">
    <property type="entry name" value="MetalPrtase_cat_dom_sf_prd"/>
</dbReference>
<comment type="cofactor">
    <cofactor evidence="1">
        <name>Zn(2+)</name>
        <dbReference type="ChEBI" id="CHEBI:29105"/>
    </cofactor>
</comment>
<comment type="caution">
    <text evidence="8">The sequence shown here is derived from an EMBL/GenBank/DDBJ whole genome shotgun (WGS) entry which is preliminary data.</text>
</comment>
<evidence type="ECO:0000256" key="3">
    <source>
        <dbReference type="ARBA" id="ARBA00022722"/>
    </source>
</evidence>
<dbReference type="PROSITE" id="PS01306">
    <property type="entry name" value="UPF0054"/>
    <property type="match status" value="1"/>
</dbReference>
<dbReference type="GO" id="GO:0046872">
    <property type="term" value="F:metal ion binding"/>
    <property type="evidence" value="ECO:0007669"/>
    <property type="project" value="UniProtKB-KW"/>
</dbReference>
<dbReference type="AlphaFoldDB" id="A0A1G2PE16"/>
<dbReference type="InterPro" id="IPR002036">
    <property type="entry name" value="YbeY"/>
</dbReference>
<keyword evidence="4" id="KW-0479">Metal-binding</keyword>
<dbReference type="Pfam" id="PF02130">
    <property type="entry name" value="YbeY"/>
    <property type="match status" value="1"/>
</dbReference>
<keyword evidence="6" id="KW-0378">Hydrolase</keyword>
<dbReference type="PANTHER" id="PTHR46986:SF1">
    <property type="entry name" value="ENDORIBONUCLEASE YBEY, CHLOROPLASTIC"/>
    <property type="match status" value="1"/>
</dbReference>
<proteinExistence type="inferred from homology"/>
<dbReference type="Gene3D" id="3.40.390.30">
    <property type="entry name" value="Metalloproteases ('zincins'), catalytic domain"/>
    <property type="match status" value="1"/>
</dbReference>
<reference evidence="8 9" key="1">
    <citation type="journal article" date="2016" name="Nat. Commun.">
        <title>Thousands of microbial genomes shed light on interconnected biogeochemical processes in an aquifer system.</title>
        <authorList>
            <person name="Anantharaman K."/>
            <person name="Brown C.T."/>
            <person name="Hug L.A."/>
            <person name="Sharon I."/>
            <person name="Castelle C.J."/>
            <person name="Probst A.J."/>
            <person name="Thomas B.C."/>
            <person name="Singh A."/>
            <person name="Wilkins M.J."/>
            <person name="Karaoz U."/>
            <person name="Brodie E.L."/>
            <person name="Williams K.H."/>
            <person name="Hubbard S.S."/>
            <person name="Banfield J.F."/>
        </authorList>
    </citation>
    <scope>NUCLEOTIDE SEQUENCE [LARGE SCALE GENOMIC DNA]</scope>
</reference>
<evidence type="ECO:0000256" key="2">
    <source>
        <dbReference type="ARBA" id="ARBA00010875"/>
    </source>
</evidence>
<evidence type="ECO:0000256" key="5">
    <source>
        <dbReference type="ARBA" id="ARBA00022759"/>
    </source>
</evidence>
<organism evidence="8 9">
    <name type="scientific">Candidatus Terrybacteria bacterium RIFCSPHIGHO2_01_FULL_43_35</name>
    <dbReference type="NCBI Taxonomy" id="1802361"/>
    <lineage>
        <taxon>Bacteria</taxon>
        <taxon>Candidatus Terryibacteriota</taxon>
    </lineage>
</organism>
<keyword evidence="5" id="KW-0255">Endonuclease</keyword>
<dbReference type="NCBIfam" id="TIGR00043">
    <property type="entry name" value="rRNA maturation RNase YbeY"/>
    <property type="match status" value="1"/>
</dbReference>
<evidence type="ECO:0000256" key="7">
    <source>
        <dbReference type="ARBA" id="ARBA00022833"/>
    </source>
</evidence>
<dbReference type="GO" id="GO:0004222">
    <property type="term" value="F:metalloendopeptidase activity"/>
    <property type="evidence" value="ECO:0007669"/>
    <property type="project" value="InterPro"/>
</dbReference>